<dbReference type="SUPFAM" id="SSF47413">
    <property type="entry name" value="lambda repressor-like DNA-binding domains"/>
    <property type="match status" value="1"/>
</dbReference>
<dbReference type="EMBL" id="CP020557">
    <property type="protein sequence ID" value="ARF69976.1"/>
    <property type="molecule type" value="Genomic_DNA"/>
</dbReference>
<sequence length="335" mass="36064">MSELGQFLRNARLEKKLSLEELQEMTKIRVRYLEAIEEGDYKVLPGSFYVRAFIKSYAEAMGLDPNEVLDMYQKVNPVPEEPEHAPEPLRPRSRSGGGPRSSDQTSKWASTVMVVCFVALIVGIVYFFAYQGSSGSTGGNTPEASPNRLTEKQSESPSPSSSPEASATPQPTPTPTPTPEASLKQTETTKSLDTYTVSGTNKLEIELKAKDKVWYQIDQLLDTKGTKKKLIKTETLGQGLSASYTVEGGAFINVGKQNSIEVTVNGQKIDLGNASNPKKVKFLLESDSGLSTDSTGTDSSSNSDTTNSSTNKTNSSGSKNSSSNSNSTSGTKSGR</sequence>
<dbReference type="InterPro" id="IPR010982">
    <property type="entry name" value="Lambda_DNA-bd_dom_sf"/>
</dbReference>
<feature type="region of interest" description="Disordered" evidence="1">
    <location>
        <begin position="78"/>
        <end position="105"/>
    </location>
</feature>
<dbReference type="SMART" id="SM00530">
    <property type="entry name" value="HTH_XRE"/>
    <property type="match status" value="1"/>
</dbReference>
<evidence type="ECO:0000259" key="3">
    <source>
        <dbReference type="PROSITE" id="PS50943"/>
    </source>
</evidence>
<feature type="transmembrane region" description="Helical" evidence="2">
    <location>
        <begin position="108"/>
        <end position="129"/>
    </location>
</feature>
<gene>
    <name evidence="4" type="ORF">B7C51_22175</name>
</gene>
<reference evidence="4 5" key="1">
    <citation type="submission" date="2017-03" db="EMBL/GenBank/DDBJ databases">
        <title>Paenibacillus larvae genome sequencing.</title>
        <authorList>
            <person name="Dingman D.W."/>
        </authorList>
    </citation>
    <scope>NUCLEOTIDE SEQUENCE [LARGE SCALE GENOMIC DNA]</scope>
    <source>
        <strain evidence="4 5">SAG 10367</strain>
    </source>
</reference>
<feature type="compositionally biased region" description="Low complexity" evidence="1">
    <location>
        <begin position="155"/>
        <end position="169"/>
    </location>
</feature>
<evidence type="ECO:0000256" key="1">
    <source>
        <dbReference type="SAM" id="MobiDB-lite"/>
    </source>
</evidence>
<dbReference type="PANTHER" id="PTHR34475">
    <property type="match status" value="1"/>
</dbReference>
<dbReference type="GO" id="GO:0003677">
    <property type="term" value="F:DNA binding"/>
    <property type="evidence" value="ECO:0007669"/>
    <property type="project" value="InterPro"/>
</dbReference>
<evidence type="ECO:0000256" key="2">
    <source>
        <dbReference type="SAM" id="Phobius"/>
    </source>
</evidence>
<accession>A0A1V0UXT1</accession>
<keyword evidence="2" id="KW-0472">Membrane</keyword>
<protein>
    <recommendedName>
        <fullName evidence="3">HTH cro/C1-type domain-containing protein</fullName>
    </recommendedName>
</protein>
<dbReference type="InterPro" id="IPR050400">
    <property type="entry name" value="Bact_Cytoskel_RodZ"/>
</dbReference>
<feature type="compositionally biased region" description="Basic and acidic residues" evidence="1">
    <location>
        <begin position="81"/>
        <end position="90"/>
    </location>
</feature>
<feature type="compositionally biased region" description="Polar residues" evidence="1">
    <location>
        <begin position="135"/>
        <end position="148"/>
    </location>
</feature>
<dbReference type="RefSeq" id="WP_083041278.1">
    <property type="nucleotide sequence ID" value="NZ_CP020557.1"/>
</dbReference>
<feature type="region of interest" description="Disordered" evidence="1">
    <location>
        <begin position="288"/>
        <end position="335"/>
    </location>
</feature>
<dbReference type="Pfam" id="PF13413">
    <property type="entry name" value="HTH_25"/>
    <property type="match status" value="1"/>
</dbReference>
<name>A0A1V0UXT1_9BACL</name>
<dbReference type="AlphaFoldDB" id="A0A1V0UXT1"/>
<proteinExistence type="predicted"/>
<dbReference type="Gene3D" id="1.10.260.40">
    <property type="entry name" value="lambda repressor-like DNA-binding domains"/>
    <property type="match status" value="1"/>
</dbReference>
<dbReference type="Proteomes" id="UP000192727">
    <property type="component" value="Chromosome"/>
</dbReference>
<keyword evidence="2" id="KW-0812">Transmembrane</keyword>
<evidence type="ECO:0000313" key="5">
    <source>
        <dbReference type="Proteomes" id="UP000192727"/>
    </source>
</evidence>
<feature type="region of interest" description="Disordered" evidence="1">
    <location>
        <begin position="135"/>
        <end position="193"/>
    </location>
</feature>
<feature type="compositionally biased region" description="Polar residues" evidence="1">
    <location>
        <begin position="183"/>
        <end position="193"/>
    </location>
</feature>
<dbReference type="PANTHER" id="PTHR34475:SF1">
    <property type="entry name" value="CYTOSKELETON PROTEIN RODZ"/>
    <property type="match status" value="1"/>
</dbReference>
<evidence type="ECO:0000313" key="4">
    <source>
        <dbReference type="EMBL" id="ARF69976.1"/>
    </source>
</evidence>
<dbReference type="InterPro" id="IPR001387">
    <property type="entry name" value="Cro/C1-type_HTH"/>
</dbReference>
<dbReference type="PROSITE" id="PS50943">
    <property type="entry name" value="HTH_CROC1"/>
    <property type="match status" value="1"/>
</dbReference>
<feature type="domain" description="HTH cro/C1-type" evidence="3">
    <location>
        <begin position="8"/>
        <end position="68"/>
    </location>
</feature>
<keyword evidence="2" id="KW-1133">Transmembrane helix</keyword>
<organism evidence="4 5">
    <name type="scientific">Paenibacillus larvae subsp. pulvifaciens</name>
    <dbReference type="NCBI Taxonomy" id="1477"/>
    <lineage>
        <taxon>Bacteria</taxon>
        <taxon>Bacillati</taxon>
        <taxon>Bacillota</taxon>
        <taxon>Bacilli</taxon>
        <taxon>Bacillales</taxon>
        <taxon>Paenibacillaceae</taxon>
        <taxon>Paenibacillus</taxon>
    </lineage>
</organism>